<comment type="caution">
    <text evidence="2">The sequence shown here is derived from an EMBL/GenBank/DDBJ whole genome shotgun (WGS) entry which is preliminary data.</text>
</comment>
<proteinExistence type="predicted"/>
<evidence type="ECO:0000313" key="2">
    <source>
        <dbReference type="EMBL" id="ECI2867458.1"/>
    </source>
</evidence>
<protein>
    <submittedName>
        <fullName evidence="2">Uncharacterized protein</fullName>
    </submittedName>
</protein>
<dbReference type="EMBL" id="AAIURM010000073">
    <property type="protein sequence ID" value="ECI2867458.1"/>
    <property type="molecule type" value="Genomic_DNA"/>
</dbReference>
<accession>A0A5Y3M7Q5</accession>
<dbReference type="Proteomes" id="UP000839636">
    <property type="component" value="Unassembled WGS sequence"/>
</dbReference>
<sequence length="77" mass="8325">CRLVSQFFSPSRKKNHIRQTNAKLGADKENRLGNEQWTELEDVSKTDNSASTDGNGKPAQGTVCTEANGCPVSMVNG</sequence>
<reference evidence="2" key="1">
    <citation type="submission" date="2018-08" db="EMBL/GenBank/DDBJ databases">
        <authorList>
            <person name="Ashton P.M."/>
            <person name="Dallman T."/>
            <person name="Nair S."/>
            <person name="De Pinna E."/>
            <person name="Peters T."/>
            <person name="Grant K."/>
        </authorList>
    </citation>
    <scope>NUCLEOTIDE SEQUENCE [LARGE SCALE GENOMIC DNA]</scope>
    <source>
        <strain evidence="2">193386</strain>
    </source>
</reference>
<dbReference type="AlphaFoldDB" id="A0A5Y3M7Q5"/>
<feature type="region of interest" description="Disordered" evidence="1">
    <location>
        <begin position="1"/>
        <end position="61"/>
    </location>
</feature>
<evidence type="ECO:0000256" key="1">
    <source>
        <dbReference type="SAM" id="MobiDB-lite"/>
    </source>
</evidence>
<organism evidence="2">
    <name type="scientific">Salmonella enterica I</name>
    <dbReference type="NCBI Taxonomy" id="59201"/>
    <lineage>
        <taxon>Bacteria</taxon>
        <taxon>Pseudomonadati</taxon>
        <taxon>Pseudomonadota</taxon>
        <taxon>Gammaproteobacteria</taxon>
        <taxon>Enterobacterales</taxon>
        <taxon>Enterobacteriaceae</taxon>
        <taxon>Salmonella</taxon>
    </lineage>
</organism>
<feature type="non-terminal residue" evidence="2">
    <location>
        <position position="1"/>
    </location>
</feature>
<gene>
    <name evidence="2" type="ORF">CQE41_25625</name>
</gene>
<name>A0A5Y3M7Q5_SALET</name>